<feature type="region of interest" description="Disordered" evidence="1">
    <location>
        <begin position="213"/>
        <end position="232"/>
    </location>
</feature>
<dbReference type="Proteomes" id="UP001299235">
    <property type="component" value="Unassembled WGS sequence"/>
</dbReference>
<organism evidence="3 4">
    <name type="scientific">Hominisplanchenecus faecis</name>
    <dbReference type="NCBI Taxonomy" id="2885351"/>
    <lineage>
        <taxon>Bacteria</taxon>
        <taxon>Bacillati</taxon>
        <taxon>Bacillota</taxon>
        <taxon>Clostridia</taxon>
        <taxon>Lachnospirales</taxon>
        <taxon>Lachnospiraceae</taxon>
        <taxon>Hominisplanchenecus</taxon>
    </lineage>
</organism>
<keyword evidence="4" id="KW-1185">Reference proteome</keyword>
<evidence type="ECO:0000256" key="1">
    <source>
        <dbReference type="SAM" id="MobiDB-lite"/>
    </source>
</evidence>
<feature type="domain" description="Cobalamin biosynthesis protein CobT VWA" evidence="2">
    <location>
        <begin position="366"/>
        <end position="424"/>
    </location>
</feature>
<name>A0ABS8EVE4_9FIRM</name>
<dbReference type="SUPFAM" id="SSF53300">
    <property type="entry name" value="vWA-like"/>
    <property type="match status" value="1"/>
</dbReference>
<feature type="compositionally biased region" description="Basic and acidic residues" evidence="1">
    <location>
        <begin position="217"/>
        <end position="228"/>
    </location>
</feature>
<dbReference type="Pfam" id="PF11775">
    <property type="entry name" value="CobT_C"/>
    <property type="match status" value="1"/>
</dbReference>
<dbReference type="PANTHER" id="PTHR41248">
    <property type="entry name" value="NORD PROTEIN"/>
    <property type="match status" value="1"/>
</dbReference>
<gene>
    <name evidence="3" type="ORF">LKD42_07850</name>
</gene>
<comment type="caution">
    <text evidence="3">The sequence shown here is derived from an EMBL/GenBank/DDBJ whole genome shotgun (WGS) entry which is preliminary data.</text>
</comment>
<reference evidence="3 4" key="1">
    <citation type="submission" date="2021-10" db="EMBL/GenBank/DDBJ databases">
        <title>Anaerobic single-cell dispensing facilitates the cultivation of human gut bacteria.</title>
        <authorList>
            <person name="Afrizal A."/>
        </authorList>
    </citation>
    <scope>NUCLEOTIDE SEQUENCE [LARGE SCALE GENOMIC DNA]</scope>
    <source>
        <strain evidence="3 4">CLA-AA-H246</strain>
    </source>
</reference>
<evidence type="ECO:0000313" key="4">
    <source>
        <dbReference type="Proteomes" id="UP001299235"/>
    </source>
</evidence>
<dbReference type="InterPro" id="IPR025861">
    <property type="entry name" value="CobT_VWA_dom"/>
</dbReference>
<evidence type="ECO:0000259" key="2">
    <source>
        <dbReference type="Pfam" id="PF11775"/>
    </source>
</evidence>
<dbReference type="Gene3D" id="3.40.50.410">
    <property type="entry name" value="von Willebrand factor, type A domain"/>
    <property type="match status" value="1"/>
</dbReference>
<dbReference type="InterPro" id="IPR051928">
    <property type="entry name" value="NorD/CobT"/>
</dbReference>
<accession>A0ABS8EVE4</accession>
<protein>
    <submittedName>
        <fullName evidence="3">Nitric oxide reductase activation protein</fullName>
    </submittedName>
</protein>
<sequence>MWTISEDYDLDTKPDVTSFYKSKYISIYDAIKQGAFSRFFDKDAFALYLLKKVYLGADESQLVTLGQICVEAACHDKIAKERPGVPDIRKKAFEAIMDHDFEKMLDTYTGKVKLAYMREALTGSAPADSRVIRPFEQLKRLEQAQKTEELVQAVDWFYNQMVDPTFEKRVGDLEKVLSVSTEELSGFDWQDFLEEEAAEDAYRRMQHQLADAMTSFSEKEKQKKEQEQKGGTQVIGLDDEAIAKMNSYIELNYGRSYLTPLEAERINHQICTGAHADCTLYFTDGILANMVKVNAQSEYARRTKEVNWRVYEQNRRMAKQNIDMLTNVLKRALVARNEKETYVGESGRILPNRLWNIGRTENRKLFLQESRRYNTDFVVEVLIDGSGSQRSRQSHVALQAFMLSEALTNVGIPHRVMSFCTFWDYTVMRRFREYEDGREANLRIFEFYGSSNNRDGLAVRAAAAGLLKRDEENKILIVLSDGRPNDIVVNRPNSRNPRPYFGDYGTKDTAMEVRHLRNAGVSVLGVFTGEEGDLQAERRIFGKDFAYIRRIDNFSAVVGRYLKKQLEETCN</sequence>
<dbReference type="InterPro" id="IPR036465">
    <property type="entry name" value="vWFA_dom_sf"/>
</dbReference>
<proteinExistence type="predicted"/>
<evidence type="ECO:0000313" key="3">
    <source>
        <dbReference type="EMBL" id="MCC2149168.1"/>
    </source>
</evidence>
<dbReference type="PANTHER" id="PTHR41248:SF1">
    <property type="entry name" value="NORD PROTEIN"/>
    <property type="match status" value="1"/>
</dbReference>
<dbReference type="EMBL" id="JAJEQE010000022">
    <property type="protein sequence ID" value="MCC2149168.1"/>
    <property type="molecule type" value="Genomic_DNA"/>
</dbReference>